<evidence type="ECO:0000313" key="3">
    <source>
        <dbReference type="Proteomes" id="UP000244168"/>
    </source>
</evidence>
<keyword evidence="1" id="KW-0472">Membrane</keyword>
<accession>A0A2T5JCE4</accession>
<reference evidence="2 3" key="1">
    <citation type="submission" date="2018-04" db="EMBL/GenBank/DDBJ databases">
        <title>Genomic Encyclopedia of Archaeal and Bacterial Type Strains, Phase II (KMG-II): from individual species to whole genera.</title>
        <authorList>
            <person name="Goeker M."/>
        </authorList>
    </citation>
    <scope>NUCLEOTIDE SEQUENCE [LARGE SCALE GENOMIC DNA]</scope>
    <source>
        <strain evidence="2 3">DSM 26809</strain>
    </source>
</reference>
<dbReference type="Proteomes" id="UP000244168">
    <property type="component" value="Unassembled WGS sequence"/>
</dbReference>
<dbReference type="RefSeq" id="WP_107827370.1">
    <property type="nucleotide sequence ID" value="NZ_CP160205.1"/>
</dbReference>
<evidence type="ECO:0000313" key="2">
    <source>
        <dbReference type="EMBL" id="PTQ99442.1"/>
    </source>
</evidence>
<dbReference type="EMBL" id="QAOQ01000002">
    <property type="protein sequence ID" value="PTQ99442.1"/>
    <property type="molecule type" value="Genomic_DNA"/>
</dbReference>
<sequence>MLPELPEEIYKRRHYGTPESMSLIIANYVVMAVSIEIWAMGCKINWFFWVATGLLALYNYYIIRKNREEFDRKTVIAYLCSIAGLLLMFFLFRIKAEACKV</sequence>
<feature type="transmembrane region" description="Helical" evidence="1">
    <location>
        <begin position="46"/>
        <end position="63"/>
    </location>
</feature>
<comment type="caution">
    <text evidence="2">The sequence shown here is derived from an EMBL/GenBank/DDBJ whole genome shotgun (WGS) entry which is preliminary data.</text>
</comment>
<organism evidence="2 3">
    <name type="scientific">Mucilaginibacter yixingensis</name>
    <dbReference type="NCBI Taxonomy" id="1295612"/>
    <lineage>
        <taxon>Bacteria</taxon>
        <taxon>Pseudomonadati</taxon>
        <taxon>Bacteroidota</taxon>
        <taxon>Sphingobacteriia</taxon>
        <taxon>Sphingobacteriales</taxon>
        <taxon>Sphingobacteriaceae</taxon>
        <taxon>Mucilaginibacter</taxon>
    </lineage>
</organism>
<keyword evidence="3" id="KW-1185">Reference proteome</keyword>
<gene>
    <name evidence="2" type="ORF">C8P68_102266</name>
</gene>
<keyword evidence="1" id="KW-1133">Transmembrane helix</keyword>
<feature type="transmembrane region" description="Helical" evidence="1">
    <location>
        <begin position="75"/>
        <end position="94"/>
    </location>
</feature>
<evidence type="ECO:0000256" key="1">
    <source>
        <dbReference type="SAM" id="Phobius"/>
    </source>
</evidence>
<protein>
    <submittedName>
        <fullName evidence="2">Uncharacterized protein</fullName>
    </submittedName>
</protein>
<keyword evidence="1" id="KW-0812">Transmembrane</keyword>
<dbReference type="OrthoDB" id="798550at2"/>
<feature type="transmembrane region" description="Helical" evidence="1">
    <location>
        <begin position="21"/>
        <end position="40"/>
    </location>
</feature>
<name>A0A2T5JCE4_9SPHI</name>
<proteinExistence type="predicted"/>
<dbReference type="AlphaFoldDB" id="A0A2T5JCE4"/>